<dbReference type="EMBL" id="SDIK01000056">
    <property type="protein sequence ID" value="TXJ60910.1"/>
    <property type="molecule type" value="Genomic_DNA"/>
</dbReference>
<dbReference type="GO" id="GO:0003677">
    <property type="term" value="F:DNA binding"/>
    <property type="evidence" value="ECO:0007669"/>
    <property type="project" value="UniProtKB-KW"/>
</dbReference>
<evidence type="ECO:0000256" key="2">
    <source>
        <dbReference type="ARBA" id="ARBA00023125"/>
    </source>
</evidence>
<dbReference type="InterPro" id="IPR018490">
    <property type="entry name" value="cNMP-bd_dom_sf"/>
</dbReference>
<dbReference type="InterPro" id="IPR014710">
    <property type="entry name" value="RmlC-like_jellyroll"/>
</dbReference>
<dbReference type="InterPro" id="IPR012318">
    <property type="entry name" value="HTH_CRP"/>
</dbReference>
<dbReference type="InterPro" id="IPR036390">
    <property type="entry name" value="WH_DNA-bd_sf"/>
</dbReference>
<protein>
    <submittedName>
        <fullName evidence="5">Crp/Fnr family transcriptional regulator</fullName>
    </submittedName>
</protein>
<gene>
    <name evidence="5" type="ORF">ETF27_07865</name>
</gene>
<dbReference type="Pfam" id="PF00027">
    <property type="entry name" value="cNMP_binding"/>
    <property type="match status" value="1"/>
</dbReference>
<keyword evidence="1" id="KW-0805">Transcription regulation</keyword>
<evidence type="ECO:0000313" key="6">
    <source>
        <dbReference type="Proteomes" id="UP000321612"/>
    </source>
</evidence>
<dbReference type="SUPFAM" id="SSF51206">
    <property type="entry name" value="cAMP-binding domain-like"/>
    <property type="match status" value="1"/>
</dbReference>
<dbReference type="OrthoDB" id="9798601at2"/>
<feature type="domain" description="Cyclic nucleotide-binding" evidence="4">
    <location>
        <begin position="13"/>
        <end position="119"/>
    </location>
</feature>
<keyword evidence="6" id="KW-1185">Reference proteome</keyword>
<dbReference type="Gene3D" id="2.60.120.10">
    <property type="entry name" value="Jelly Rolls"/>
    <property type="match status" value="1"/>
</dbReference>
<evidence type="ECO:0000256" key="1">
    <source>
        <dbReference type="ARBA" id="ARBA00023015"/>
    </source>
</evidence>
<keyword evidence="2" id="KW-0238">DNA-binding</keyword>
<reference evidence="6" key="1">
    <citation type="submission" date="2019-05" db="EMBL/GenBank/DDBJ databases">
        <title>Prevotella brunnea sp. nov., isolated from a wound of a patient.</title>
        <authorList>
            <person name="Buhl M."/>
        </authorList>
    </citation>
    <scope>NUCLEOTIDE SEQUENCE [LARGE SCALE GENOMIC DNA]</scope>
    <source>
        <strain evidence="6">A2672</strain>
    </source>
</reference>
<dbReference type="Pfam" id="PF13545">
    <property type="entry name" value="HTH_Crp_2"/>
    <property type="match status" value="1"/>
</dbReference>
<dbReference type="PROSITE" id="PS50042">
    <property type="entry name" value="CNMP_BINDING_3"/>
    <property type="match status" value="1"/>
</dbReference>
<keyword evidence="3" id="KW-0804">Transcription</keyword>
<evidence type="ECO:0000313" key="5">
    <source>
        <dbReference type="EMBL" id="TXJ60910.1"/>
    </source>
</evidence>
<proteinExistence type="predicted"/>
<name>A0A5C8GG36_9BACT</name>
<evidence type="ECO:0000259" key="4">
    <source>
        <dbReference type="PROSITE" id="PS50042"/>
    </source>
</evidence>
<dbReference type="AlphaFoldDB" id="A0A5C8GG36"/>
<dbReference type="SUPFAM" id="SSF46785">
    <property type="entry name" value="Winged helix' DNA-binding domain"/>
    <property type="match status" value="1"/>
</dbReference>
<accession>A0A5C8GG36</accession>
<dbReference type="Proteomes" id="UP000321612">
    <property type="component" value="Unassembled WGS sequence"/>
</dbReference>
<comment type="caution">
    <text evidence="5">The sequence shown here is derived from an EMBL/GenBank/DDBJ whole genome shotgun (WGS) entry which is preliminary data.</text>
</comment>
<evidence type="ECO:0000256" key="3">
    <source>
        <dbReference type="ARBA" id="ARBA00023163"/>
    </source>
</evidence>
<dbReference type="GO" id="GO:0006355">
    <property type="term" value="P:regulation of DNA-templated transcription"/>
    <property type="evidence" value="ECO:0007669"/>
    <property type="project" value="InterPro"/>
</dbReference>
<organism evidence="5 6">
    <name type="scientific">Prevotella brunnea</name>
    <dbReference type="NCBI Taxonomy" id="2508867"/>
    <lineage>
        <taxon>Bacteria</taxon>
        <taxon>Pseudomonadati</taxon>
        <taxon>Bacteroidota</taxon>
        <taxon>Bacteroidia</taxon>
        <taxon>Bacteroidales</taxon>
        <taxon>Prevotellaceae</taxon>
        <taxon>Prevotella</taxon>
    </lineage>
</organism>
<dbReference type="CDD" id="cd00038">
    <property type="entry name" value="CAP_ED"/>
    <property type="match status" value="1"/>
</dbReference>
<sequence>MLQIYDKLLELPLFLGIGMDDLTHIVEATKFEFIKLRAGKTVVSENQPCEQLYFLMDGILNMETRADDNSYTMTEEMKAPAVLQPERLFGLRRHYSKSFRTKTTCGLLSIEKSELLKLLDEHFIFRLNYYNLLCTRTQRAGGMPWRRTGEQPRDKFTRFVSDRSDRPAGRKELCITMQQLANAINESRLNTSRMLHDLHAHDLIRLYRSKVIIPHLEKLVQA</sequence>
<dbReference type="InterPro" id="IPR000595">
    <property type="entry name" value="cNMP-bd_dom"/>
</dbReference>